<dbReference type="GO" id="GO:0030247">
    <property type="term" value="F:polysaccharide binding"/>
    <property type="evidence" value="ECO:0007669"/>
    <property type="project" value="UniProtKB-ARBA"/>
</dbReference>
<dbReference type="InterPro" id="IPR006665">
    <property type="entry name" value="OmpA-like"/>
</dbReference>
<keyword evidence="7" id="KW-0998">Cell outer membrane</keyword>
<dbReference type="Proteomes" id="UP000095657">
    <property type="component" value="Unassembled WGS sequence"/>
</dbReference>
<dbReference type="AlphaFoldDB" id="A0A174MBX7"/>
<dbReference type="EMBL" id="VVYF01000013">
    <property type="protein sequence ID" value="KAA5490812.1"/>
    <property type="molecule type" value="Genomic_DNA"/>
</dbReference>
<evidence type="ECO:0000256" key="10">
    <source>
        <dbReference type="PROSITE-ProRule" id="PRU00473"/>
    </source>
</evidence>
<evidence type="ECO:0000313" key="15">
    <source>
        <dbReference type="Proteomes" id="UP000095657"/>
    </source>
</evidence>
<evidence type="ECO:0000259" key="11">
    <source>
        <dbReference type="PROSITE" id="PS51123"/>
    </source>
</evidence>
<dbReference type="Gene3D" id="3.30.1330.60">
    <property type="entry name" value="OmpA-like domain"/>
    <property type="match status" value="1"/>
</dbReference>
<dbReference type="InterPro" id="IPR050330">
    <property type="entry name" value="Bact_OuterMem_StrucFunc"/>
</dbReference>
<name>A0A174MBX7_9BACE</name>
<keyword evidence="6" id="KW-1015">Disulfide bond</keyword>
<evidence type="ECO:0000256" key="5">
    <source>
        <dbReference type="ARBA" id="ARBA00022729"/>
    </source>
</evidence>
<dbReference type="RefSeq" id="WP_055171981.1">
    <property type="nucleotide sequence ID" value="NZ_CP081920.1"/>
</dbReference>
<evidence type="ECO:0000256" key="7">
    <source>
        <dbReference type="ARBA" id="ARBA00023237"/>
    </source>
</evidence>
<evidence type="ECO:0000313" key="13">
    <source>
        <dbReference type="EMBL" id="CUP76789.1"/>
    </source>
</evidence>
<dbReference type="Proteomes" id="UP000491168">
    <property type="component" value="Unassembled WGS sequence"/>
</dbReference>
<evidence type="ECO:0000256" key="6">
    <source>
        <dbReference type="ARBA" id="ARBA00023157"/>
    </source>
</evidence>
<dbReference type="Pfam" id="PF00691">
    <property type="entry name" value="OmpA"/>
    <property type="match status" value="1"/>
</dbReference>
<evidence type="ECO:0000256" key="4">
    <source>
        <dbReference type="ARBA" id="ARBA00022692"/>
    </source>
</evidence>
<dbReference type="GO" id="GO:0009279">
    <property type="term" value="C:cell outer membrane"/>
    <property type="evidence" value="ECO:0007669"/>
    <property type="project" value="UniProtKB-SubCell"/>
</dbReference>
<dbReference type="CDD" id="cd07185">
    <property type="entry name" value="OmpA_C-like"/>
    <property type="match status" value="1"/>
</dbReference>
<reference evidence="15 16" key="1">
    <citation type="submission" date="2015-09" db="EMBL/GenBank/DDBJ databases">
        <authorList>
            <consortium name="Pathogen Informatics"/>
        </authorList>
    </citation>
    <scope>NUCLEOTIDE SEQUENCE [LARGE SCALE GENOMIC DNA]</scope>
    <source>
        <strain evidence="12 15">2789STDY5834880</strain>
        <strain evidence="13 16">2789STDY5834946</strain>
    </source>
</reference>
<accession>A0A174MBX7</accession>
<dbReference type="InterPro" id="IPR036737">
    <property type="entry name" value="OmpA-like_sf"/>
</dbReference>
<comment type="subcellular location">
    <subcellularLocation>
        <location evidence="1">Cell outer membrane</location>
        <topology evidence="1">Multi-pass membrane protein</topology>
    </subcellularLocation>
</comment>
<proteinExistence type="inferred from homology"/>
<dbReference type="GO" id="GO:0015288">
    <property type="term" value="F:porin activity"/>
    <property type="evidence" value="ECO:0007669"/>
    <property type="project" value="UniProtKB-ARBA"/>
</dbReference>
<keyword evidence="5" id="KW-0732">Signal</keyword>
<dbReference type="PROSITE" id="PS51123">
    <property type="entry name" value="OMPA_2"/>
    <property type="match status" value="1"/>
</dbReference>
<dbReference type="SUPFAM" id="SSF56925">
    <property type="entry name" value="OMPA-like"/>
    <property type="match status" value="1"/>
</dbReference>
<dbReference type="FunFam" id="3.30.1330.60:FF:000006">
    <property type="entry name" value="Outer membrane protein OmpA"/>
    <property type="match status" value="1"/>
</dbReference>
<keyword evidence="4" id="KW-0812">Transmembrane</keyword>
<organism evidence="12 15">
    <name type="scientific">Bacteroides caccae</name>
    <dbReference type="NCBI Taxonomy" id="47678"/>
    <lineage>
        <taxon>Bacteria</taxon>
        <taxon>Pseudomonadati</taxon>
        <taxon>Bacteroidota</taxon>
        <taxon>Bacteroidia</taxon>
        <taxon>Bacteroidales</taxon>
        <taxon>Bacteroidaceae</taxon>
        <taxon>Bacteroides</taxon>
    </lineage>
</organism>
<dbReference type="EMBL" id="CZAI01000004">
    <property type="protein sequence ID" value="CUP31590.1"/>
    <property type="molecule type" value="Genomic_DNA"/>
</dbReference>
<protein>
    <submittedName>
        <fullName evidence="12">Major outer membrane protein OmpA</fullName>
    </submittedName>
    <submittedName>
        <fullName evidence="14">OmpA family protein</fullName>
    </submittedName>
</protein>
<dbReference type="PANTHER" id="PTHR30329:SF21">
    <property type="entry name" value="LIPOPROTEIN YIAD-RELATED"/>
    <property type="match status" value="1"/>
</dbReference>
<dbReference type="Proteomes" id="UP000095725">
    <property type="component" value="Unassembled WGS sequence"/>
</dbReference>
<evidence type="ECO:0000313" key="17">
    <source>
        <dbReference type="Proteomes" id="UP000491168"/>
    </source>
</evidence>
<keyword evidence="3" id="KW-1134">Transmembrane beta strand</keyword>
<dbReference type="PANTHER" id="PTHR30329">
    <property type="entry name" value="STATOR ELEMENT OF FLAGELLAR MOTOR COMPLEX"/>
    <property type="match status" value="1"/>
</dbReference>
<comment type="similarity">
    <text evidence="2">Belongs to the outer membrane OOP (TC 1.B.6) superfamily.</text>
</comment>
<keyword evidence="8" id="KW-0873">Pyrrolidone carboxylic acid</keyword>
<dbReference type="EMBL" id="CZBL01000003">
    <property type="protein sequence ID" value="CUP76789.1"/>
    <property type="molecule type" value="Genomic_DNA"/>
</dbReference>
<evidence type="ECO:0000313" key="14">
    <source>
        <dbReference type="EMBL" id="KAA5490812.1"/>
    </source>
</evidence>
<gene>
    <name evidence="12" type="ORF">ERS852494_01968</name>
    <name evidence="13" type="ORF">ERS852558_00920</name>
    <name evidence="14" type="ORF">F2Y35_13680</name>
</gene>
<comment type="function">
    <text evidence="9">May have porin activity and function in peptidoglycan binding.</text>
</comment>
<evidence type="ECO:0000256" key="8">
    <source>
        <dbReference type="ARBA" id="ARBA00023283"/>
    </source>
</evidence>
<evidence type="ECO:0000256" key="3">
    <source>
        <dbReference type="ARBA" id="ARBA00022452"/>
    </source>
</evidence>
<sequence>MKIKYHILLVLFLTYVNVAFAWQSGYTKEQFSGKEEGKTEFNPHWFLSLQGGGAYTLGEAIFGDLVSPSVAVALGYKFTPLFAVRAEASGWQAKGGWVNPAITYKYKYLQGGLDAMFDLSNLCYGFHSKRIFNAYLFLGIGLNGAFDNDEVVALNASGYNLQRLWTGKKLYASGRIGLGTNLRLNDHVAINFELNTNMLSDKFNSKKGVNADWQFNGLVGLSFTLGKSSRKVAPVSYEPEQPVSVTTVEQRPEPIPVVEQSKPKEDKIVVEPMKQNIFFALNSARIQDEQQQKISSLVEYLEKNPAAKICITGYADVNTGNVTINFKLSEARAKNVAEALKSKGIAADRIKVDFKGDTVQPYSTPKENRVSICITE</sequence>
<dbReference type="STRING" id="47678.ERS852494_01968"/>
<evidence type="ECO:0000256" key="1">
    <source>
        <dbReference type="ARBA" id="ARBA00004571"/>
    </source>
</evidence>
<evidence type="ECO:0000313" key="12">
    <source>
        <dbReference type="EMBL" id="CUP31590.1"/>
    </source>
</evidence>
<evidence type="ECO:0000256" key="9">
    <source>
        <dbReference type="ARBA" id="ARBA00057459"/>
    </source>
</evidence>
<dbReference type="SUPFAM" id="SSF103088">
    <property type="entry name" value="OmpA-like"/>
    <property type="match status" value="1"/>
</dbReference>
<dbReference type="Gene3D" id="2.40.160.20">
    <property type="match status" value="1"/>
</dbReference>
<keyword evidence="10" id="KW-0472">Membrane</keyword>
<feature type="domain" description="OmpA-like" evidence="11">
    <location>
        <begin position="266"/>
        <end position="376"/>
    </location>
</feature>
<evidence type="ECO:0000313" key="16">
    <source>
        <dbReference type="Proteomes" id="UP000095725"/>
    </source>
</evidence>
<reference evidence="14 17" key="2">
    <citation type="journal article" date="2019" name="Nat. Med.">
        <title>A library of human gut bacterial isolates paired with longitudinal multiomics data enables mechanistic microbiome research.</title>
        <authorList>
            <person name="Poyet M."/>
            <person name="Groussin M."/>
            <person name="Gibbons S.M."/>
            <person name="Avila-Pacheco J."/>
            <person name="Jiang X."/>
            <person name="Kearney S.M."/>
            <person name="Perrotta A.R."/>
            <person name="Berdy B."/>
            <person name="Zhao S."/>
            <person name="Lieberman T.D."/>
            <person name="Swanson P.K."/>
            <person name="Smith M."/>
            <person name="Roesemann S."/>
            <person name="Alexander J.E."/>
            <person name="Rich S.A."/>
            <person name="Livny J."/>
            <person name="Vlamakis H."/>
            <person name="Clish C."/>
            <person name="Bullock K."/>
            <person name="Deik A."/>
            <person name="Scott J."/>
            <person name="Pierce K.A."/>
            <person name="Xavier R.J."/>
            <person name="Alm E.J."/>
        </authorList>
    </citation>
    <scope>NUCLEOTIDE SEQUENCE [LARGE SCALE GENOMIC DNA]</scope>
    <source>
        <strain evidence="14 17">BIOML-A21</strain>
    </source>
</reference>
<evidence type="ECO:0000256" key="2">
    <source>
        <dbReference type="ARBA" id="ARBA00009961"/>
    </source>
</evidence>
<dbReference type="InterPro" id="IPR011250">
    <property type="entry name" value="OMP/PagP_B-barrel"/>
</dbReference>